<comment type="subcellular location">
    <subcellularLocation>
        <location evidence="6">Cytoplasm</location>
    </subcellularLocation>
</comment>
<comment type="similarity">
    <text evidence="1 6">Belongs to the methyltransferase superfamily. RsmH family.</text>
</comment>
<dbReference type="EC" id="2.1.1.199" evidence="6"/>
<accession>A0A2H0LV21</accession>
<evidence type="ECO:0000313" key="8">
    <source>
        <dbReference type="Proteomes" id="UP000229641"/>
    </source>
</evidence>
<feature type="binding site" evidence="6">
    <location>
        <position position="106"/>
    </location>
    <ligand>
        <name>S-adenosyl-L-methionine</name>
        <dbReference type="ChEBI" id="CHEBI:59789"/>
    </ligand>
</feature>
<dbReference type="InterPro" id="IPR002903">
    <property type="entry name" value="RsmH"/>
</dbReference>
<dbReference type="Gene3D" id="1.10.150.170">
    <property type="entry name" value="Putative methyltransferase TM0872, insert domain"/>
    <property type="match status" value="1"/>
</dbReference>
<dbReference type="PANTHER" id="PTHR11265:SF0">
    <property type="entry name" value="12S RRNA N4-METHYLCYTIDINE METHYLTRANSFERASE"/>
    <property type="match status" value="1"/>
</dbReference>
<evidence type="ECO:0000256" key="3">
    <source>
        <dbReference type="ARBA" id="ARBA00022603"/>
    </source>
</evidence>
<dbReference type="GO" id="GO:0070475">
    <property type="term" value="P:rRNA base methylation"/>
    <property type="evidence" value="ECO:0007669"/>
    <property type="project" value="UniProtKB-UniRule"/>
</dbReference>
<comment type="caution">
    <text evidence="7">The sequence shown here is derived from an EMBL/GenBank/DDBJ whole genome shotgun (WGS) entry which is preliminary data.</text>
</comment>
<dbReference type="EMBL" id="PCWA01000111">
    <property type="protein sequence ID" value="PIQ88273.1"/>
    <property type="molecule type" value="Genomic_DNA"/>
</dbReference>
<gene>
    <name evidence="6" type="primary">rsmH</name>
    <name evidence="7" type="ORF">COV72_09170</name>
</gene>
<keyword evidence="4 6" id="KW-0808">Transferase</keyword>
<feature type="binding site" evidence="6">
    <location>
        <position position="99"/>
    </location>
    <ligand>
        <name>S-adenosyl-L-methionine</name>
        <dbReference type="ChEBI" id="CHEBI:59789"/>
    </ligand>
</feature>
<dbReference type="GO" id="GO:0071424">
    <property type="term" value="F:rRNA (cytosine-N4-)-methyltransferase activity"/>
    <property type="evidence" value="ECO:0007669"/>
    <property type="project" value="UniProtKB-UniRule"/>
</dbReference>
<reference evidence="7 8" key="1">
    <citation type="submission" date="2017-09" db="EMBL/GenBank/DDBJ databases">
        <title>Depth-based differentiation of microbial function through sediment-hosted aquifers and enrichment of novel symbionts in the deep terrestrial subsurface.</title>
        <authorList>
            <person name="Probst A.J."/>
            <person name="Ladd B."/>
            <person name="Jarett J.K."/>
            <person name="Geller-Mcgrath D.E."/>
            <person name="Sieber C.M."/>
            <person name="Emerson J.B."/>
            <person name="Anantharaman K."/>
            <person name="Thomas B.C."/>
            <person name="Malmstrom R."/>
            <person name="Stieglmeier M."/>
            <person name="Klingl A."/>
            <person name="Woyke T."/>
            <person name="Ryan C.M."/>
            <person name="Banfield J.F."/>
        </authorList>
    </citation>
    <scope>NUCLEOTIDE SEQUENCE [LARGE SCALE GENOMIC DNA]</scope>
    <source>
        <strain evidence="7">CG11_big_fil_rev_8_21_14_0_20_42_13</strain>
    </source>
</reference>
<dbReference type="HAMAP" id="MF_01007">
    <property type="entry name" value="16SrRNA_methyltr_H"/>
    <property type="match status" value="1"/>
</dbReference>
<keyword evidence="3 6" id="KW-0489">Methyltransferase</keyword>
<protein>
    <recommendedName>
        <fullName evidence="6">Ribosomal RNA small subunit methyltransferase H</fullName>
        <ecNumber evidence="6">2.1.1.199</ecNumber>
    </recommendedName>
    <alternativeName>
        <fullName evidence="6">16S rRNA m(4)C1402 methyltransferase</fullName>
    </alternativeName>
    <alternativeName>
        <fullName evidence="6">rRNA (cytosine-N(4)-)-methyltransferase RsmH</fullName>
    </alternativeName>
</protein>
<sequence>MRHKPVMMDEVIKSLNLRPQSTVVDCTVGTGGHSIEILKHITPKGRLIAIDRDKESLECAKEELKEYGGSTIFVHNDFRNIDRILDDLQIEKVDAILFDLGISSFQLEAADRGFSIKNDGPLDMRMDRSSYISAYDLVNNLTEEEISSILRAFGQERWHNRIARHLVRARVSQPIATTGQLSSIILKAIPHGLSHSKIHPATRSFQAFRIAVNRELESLEEALRKAVNYLSKGGRMSVIAFHSLEDRIVKNTFKKFFREGRVNLVNNKPVIPEAEEILVNPRARSAKLRTIERI</sequence>
<evidence type="ECO:0000256" key="2">
    <source>
        <dbReference type="ARBA" id="ARBA00022552"/>
    </source>
</evidence>
<dbReference type="NCBIfam" id="TIGR00006">
    <property type="entry name" value="16S rRNA (cytosine(1402)-N(4))-methyltransferase RsmH"/>
    <property type="match status" value="1"/>
</dbReference>
<evidence type="ECO:0000313" key="7">
    <source>
        <dbReference type="EMBL" id="PIQ88273.1"/>
    </source>
</evidence>
<organism evidence="7 8">
    <name type="scientific">Candidatus Ghiorseimicrobium undicola</name>
    <dbReference type="NCBI Taxonomy" id="1974746"/>
    <lineage>
        <taxon>Bacteria</taxon>
        <taxon>Pseudomonadati</taxon>
        <taxon>Candidatus Omnitrophota</taxon>
        <taxon>Candidatus Ghiorseimicrobium</taxon>
    </lineage>
</organism>
<dbReference type="Pfam" id="PF01795">
    <property type="entry name" value="Methyltransf_5"/>
    <property type="match status" value="1"/>
</dbReference>
<dbReference type="InterPro" id="IPR023397">
    <property type="entry name" value="SAM-dep_MeTrfase_MraW_recog"/>
</dbReference>
<dbReference type="AlphaFoldDB" id="A0A2H0LV21"/>
<comment type="function">
    <text evidence="6">Specifically methylates the N4 position of cytidine in position 1402 (C1402) of 16S rRNA.</text>
</comment>
<dbReference type="InterPro" id="IPR029063">
    <property type="entry name" value="SAM-dependent_MTases_sf"/>
</dbReference>
<evidence type="ECO:0000256" key="4">
    <source>
        <dbReference type="ARBA" id="ARBA00022679"/>
    </source>
</evidence>
<dbReference type="PIRSF" id="PIRSF004486">
    <property type="entry name" value="MraW"/>
    <property type="match status" value="1"/>
</dbReference>
<evidence type="ECO:0000256" key="1">
    <source>
        <dbReference type="ARBA" id="ARBA00010396"/>
    </source>
</evidence>
<keyword evidence="6" id="KW-0963">Cytoplasm</keyword>
<comment type="catalytic activity">
    <reaction evidence="6">
        <text>cytidine(1402) in 16S rRNA + S-adenosyl-L-methionine = N(4)-methylcytidine(1402) in 16S rRNA + S-adenosyl-L-homocysteine + H(+)</text>
        <dbReference type="Rhea" id="RHEA:42928"/>
        <dbReference type="Rhea" id="RHEA-COMP:10286"/>
        <dbReference type="Rhea" id="RHEA-COMP:10287"/>
        <dbReference type="ChEBI" id="CHEBI:15378"/>
        <dbReference type="ChEBI" id="CHEBI:57856"/>
        <dbReference type="ChEBI" id="CHEBI:59789"/>
        <dbReference type="ChEBI" id="CHEBI:74506"/>
        <dbReference type="ChEBI" id="CHEBI:82748"/>
        <dbReference type="EC" id="2.1.1.199"/>
    </reaction>
</comment>
<keyword evidence="5 6" id="KW-0949">S-adenosyl-L-methionine</keyword>
<dbReference type="GO" id="GO:0005737">
    <property type="term" value="C:cytoplasm"/>
    <property type="evidence" value="ECO:0007669"/>
    <property type="project" value="UniProtKB-SubCell"/>
</dbReference>
<dbReference type="Gene3D" id="3.40.50.150">
    <property type="entry name" value="Vaccinia Virus protein VP39"/>
    <property type="match status" value="1"/>
</dbReference>
<dbReference type="SUPFAM" id="SSF53335">
    <property type="entry name" value="S-adenosyl-L-methionine-dependent methyltransferases"/>
    <property type="match status" value="1"/>
</dbReference>
<evidence type="ECO:0000256" key="5">
    <source>
        <dbReference type="ARBA" id="ARBA00022691"/>
    </source>
</evidence>
<name>A0A2H0LV21_9BACT</name>
<dbReference type="SUPFAM" id="SSF81799">
    <property type="entry name" value="Putative methyltransferase TM0872, insert domain"/>
    <property type="match status" value="1"/>
</dbReference>
<feature type="binding site" evidence="6">
    <location>
        <begin position="31"/>
        <end position="33"/>
    </location>
    <ligand>
        <name>S-adenosyl-L-methionine</name>
        <dbReference type="ChEBI" id="CHEBI:59789"/>
    </ligand>
</feature>
<keyword evidence="2 6" id="KW-0698">rRNA processing</keyword>
<feature type="binding site" evidence="6">
    <location>
        <position position="78"/>
    </location>
    <ligand>
        <name>S-adenosyl-L-methionine</name>
        <dbReference type="ChEBI" id="CHEBI:59789"/>
    </ligand>
</feature>
<feature type="binding site" evidence="6">
    <location>
        <position position="51"/>
    </location>
    <ligand>
        <name>S-adenosyl-L-methionine</name>
        <dbReference type="ChEBI" id="CHEBI:59789"/>
    </ligand>
</feature>
<dbReference type="CDD" id="cd02440">
    <property type="entry name" value="AdoMet_MTases"/>
    <property type="match status" value="1"/>
</dbReference>
<evidence type="ECO:0000256" key="6">
    <source>
        <dbReference type="HAMAP-Rule" id="MF_01007"/>
    </source>
</evidence>
<proteinExistence type="inferred from homology"/>
<dbReference type="Proteomes" id="UP000229641">
    <property type="component" value="Unassembled WGS sequence"/>
</dbReference>
<dbReference type="PANTHER" id="PTHR11265">
    <property type="entry name" value="S-ADENOSYL-METHYLTRANSFERASE MRAW"/>
    <property type="match status" value="1"/>
</dbReference>